<proteinExistence type="predicted"/>
<organism evidence="1">
    <name type="scientific">Anguilla anguilla</name>
    <name type="common">European freshwater eel</name>
    <name type="synonym">Muraena anguilla</name>
    <dbReference type="NCBI Taxonomy" id="7936"/>
    <lineage>
        <taxon>Eukaryota</taxon>
        <taxon>Metazoa</taxon>
        <taxon>Chordata</taxon>
        <taxon>Craniata</taxon>
        <taxon>Vertebrata</taxon>
        <taxon>Euteleostomi</taxon>
        <taxon>Actinopterygii</taxon>
        <taxon>Neopterygii</taxon>
        <taxon>Teleostei</taxon>
        <taxon>Anguilliformes</taxon>
        <taxon>Anguillidae</taxon>
        <taxon>Anguilla</taxon>
    </lineage>
</organism>
<dbReference type="AlphaFoldDB" id="A0A0E9TR13"/>
<name>A0A0E9TR13_ANGAN</name>
<sequence>MSALLKASMQVCECNSTSPVMQKPWLKKCTLTASISY</sequence>
<protein>
    <submittedName>
        <fullName evidence="1">Uncharacterized protein</fullName>
    </submittedName>
</protein>
<reference evidence="1" key="1">
    <citation type="submission" date="2014-11" db="EMBL/GenBank/DDBJ databases">
        <authorList>
            <person name="Amaro Gonzalez C."/>
        </authorList>
    </citation>
    <scope>NUCLEOTIDE SEQUENCE</scope>
</reference>
<evidence type="ECO:0000313" key="1">
    <source>
        <dbReference type="EMBL" id="JAH56006.1"/>
    </source>
</evidence>
<accession>A0A0E9TR13</accession>
<reference evidence="1" key="2">
    <citation type="journal article" date="2015" name="Fish Shellfish Immunol.">
        <title>Early steps in the European eel (Anguilla anguilla)-Vibrio vulnificus interaction in the gills: Role of the RtxA13 toxin.</title>
        <authorList>
            <person name="Callol A."/>
            <person name="Pajuelo D."/>
            <person name="Ebbesson L."/>
            <person name="Teles M."/>
            <person name="MacKenzie S."/>
            <person name="Amaro C."/>
        </authorList>
    </citation>
    <scope>NUCLEOTIDE SEQUENCE</scope>
</reference>
<dbReference type="EMBL" id="GBXM01052571">
    <property type="protein sequence ID" value="JAH56006.1"/>
    <property type="molecule type" value="Transcribed_RNA"/>
</dbReference>